<dbReference type="PANTHER" id="PTHR33053:SF25">
    <property type="entry name" value="TRANSPOSASE DOMAIN-CONTAINING PROTEIN"/>
    <property type="match status" value="1"/>
</dbReference>
<gene>
    <name evidence="3" type="ORF">MELIAE_LOCUS6681</name>
</gene>
<reference evidence="3" key="1">
    <citation type="submission" date="2021-12" db="EMBL/GenBank/DDBJ databases">
        <authorList>
            <person name="King R."/>
        </authorList>
    </citation>
    <scope>NUCLEOTIDE SEQUENCE</scope>
</reference>
<feature type="compositionally biased region" description="Basic and acidic residues" evidence="2">
    <location>
        <begin position="871"/>
        <end position="886"/>
    </location>
</feature>
<dbReference type="PANTHER" id="PTHR33053">
    <property type="entry name" value="PROTEIN, PUTATIVE-RELATED"/>
    <property type="match status" value="1"/>
</dbReference>
<dbReference type="OrthoDB" id="8191915at2759"/>
<name>A0A9P0FG53_BRAAE</name>
<feature type="compositionally biased region" description="Basic residues" evidence="2">
    <location>
        <begin position="711"/>
        <end position="725"/>
    </location>
</feature>
<sequence>MKVKQVPQSRSVRASQPLLQLLSKRQQRSRIKQHKDKIKRMMRNQKDLSNNLNVKHSTTIKTCTTHDFNIRNYALQNSGNFDCSLVNTRSEIMCNSNHNSEQAPRQEFDKVYFQKNLAYLLLDSTHTFGTRLLKLLKSHACFSFLPRDTRTLLSTPRSAPVLHKVDPGEYLHIGVKTCISKVLRNYNFSEIPKTLHMDFSTDGAKLTNTGKKNSIWPIQCRIVNLKKSPTMTVGIFRGKVKPYSSEEFFKYFIVDLLKIFQEGGISYNDRKFEIKLRCFIADAPARAFILGHKGHRAFVPCSKCKVEGFSASRFVILDGIEHIRRENEDYINQHDEEHHKSISPLTLLPNFDLVRDVVFEYMHLACLGAMKKILLSAWLLGTYTKNTKLSGREINIVSERMQVIALYCPREFNRPIISLEDHKDFKATQWRQILLYTGVVCFKDVVKDYVYTHFLLFHAAMRVFVSQKFQTASQLNFAEDAMKQFVLLCGDVYGKKNLSYNFHGLLHLIDDVRRFGPCEDYSAFPYENSMRFYRKMCRKPGSPLVQIANRNEEWEQCDITRNVRVQQLQLKKKHCKGPLPNDVHTGECQQYQSLEMSEMKIGLNLRDNCVMLKNWNICCVENILSINGKIRLLLRKFVNKAEFYNVGVPSSKLGIYKCSVLEKNCELVPVEEVAHKCFRMPVWRLLSSNNVKVQNQFVVAVLFESSEKEHTKRPRRSVKKPRRYKTTSSEEVTSKSCQLKSKDEQRIKVAVAQRLKNMHVKHASAAKYKNHSTKTTKTRSIDDMDNSSSNRNPNRSPRRSPSRSPRHSPSCSPRPISRCSRICSPRRSLSRIPILSPRRSPDRSPIRSPRRSPSRSSRSSRCRSPRRSRSSRFDSNDRQSREENHNRTSGYFDNSPDPRGSRRRSLDTQMSIRDLSPVEPTIRDLYNQISLQTRLIREIRDKLASLEGKMDNYIDVDMPTPPDLFPIDTVEKMESLERNSAEYNKIVSFFKFLSGTTLKDGVYSCVDESMTKEIIYKYTWFGGNGKNSFYNAALCSAIYKALAVSRNYQKPTRHEFQATIVSALKNAKQKLINQRRRDREAPAAGIGNRRRYENEANDLFN</sequence>
<feature type="region of interest" description="Disordered" evidence="2">
    <location>
        <begin position="760"/>
        <end position="914"/>
    </location>
</feature>
<evidence type="ECO:0008006" key="5">
    <source>
        <dbReference type="Google" id="ProtNLM"/>
    </source>
</evidence>
<keyword evidence="4" id="KW-1185">Reference proteome</keyword>
<feature type="region of interest" description="Disordered" evidence="2">
    <location>
        <begin position="709"/>
        <end position="739"/>
    </location>
</feature>
<evidence type="ECO:0000313" key="3">
    <source>
        <dbReference type="EMBL" id="CAH0555273.1"/>
    </source>
</evidence>
<feature type="compositionally biased region" description="Low complexity" evidence="2">
    <location>
        <begin position="807"/>
        <end position="838"/>
    </location>
</feature>
<evidence type="ECO:0000313" key="4">
    <source>
        <dbReference type="Proteomes" id="UP001154078"/>
    </source>
</evidence>
<organism evidence="3 4">
    <name type="scientific">Brassicogethes aeneus</name>
    <name type="common">Rape pollen beetle</name>
    <name type="synonym">Meligethes aeneus</name>
    <dbReference type="NCBI Taxonomy" id="1431903"/>
    <lineage>
        <taxon>Eukaryota</taxon>
        <taxon>Metazoa</taxon>
        <taxon>Ecdysozoa</taxon>
        <taxon>Arthropoda</taxon>
        <taxon>Hexapoda</taxon>
        <taxon>Insecta</taxon>
        <taxon>Pterygota</taxon>
        <taxon>Neoptera</taxon>
        <taxon>Endopterygota</taxon>
        <taxon>Coleoptera</taxon>
        <taxon>Polyphaga</taxon>
        <taxon>Cucujiformia</taxon>
        <taxon>Nitidulidae</taxon>
        <taxon>Meligethinae</taxon>
        <taxon>Brassicogethes</taxon>
    </lineage>
</organism>
<feature type="compositionally biased region" description="Low complexity" evidence="2">
    <location>
        <begin position="786"/>
        <end position="795"/>
    </location>
</feature>
<dbReference type="EMBL" id="OV121135">
    <property type="protein sequence ID" value="CAH0555273.1"/>
    <property type="molecule type" value="Genomic_DNA"/>
</dbReference>
<feature type="compositionally biased region" description="Basic residues" evidence="2">
    <location>
        <begin position="848"/>
        <end position="870"/>
    </location>
</feature>
<keyword evidence="1" id="KW-0175">Coiled coil</keyword>
<accession>A0A9P0FG53</accession>
<feature type="compositionally biased region" description="Basic residues" evidence="2">
    <location>
        <begin position="796"/>
        <end position="806"/>
    </location>
</feature>
<dbReference type="Proteomes" id="UP001154078">
    <property type="component" value="Chromosome 4"/>
</dbReference>
<proteinExistence type="predicted"/>
<feature type="coiled-coil region" evidence="1">
    <location>
        <begin position="24"/>
        <end position="51"/>
    </location>
</feature>
<protein>
    <recommendedName>
        <fullName evidence="5">DUF4806 domain-containing protein</fullName>
    </recommendedName>
</protein>
<feature type="compositionally biased region" description="Low complexity" evidence="2">
    <location>
        <begin position="726"/>
        <end position="736"/>
    </location>
</feature>
<feature type="compositionally biased region" description="Basic residues" evidence="2">
    <location>
        <begin position="760"/>
        <end position="777"/>
    </location>
</feature>
<dbReference type="AlphaFoldDB" id="A0A9P0FG53"/>
<evidence type="ECO:0000256" key="1">
    <source>
        <dbReference type="SAM" id="Coils"/>
    </source>
</evidence>
<evidence type="ECO:0000256" key="2">
    <source>
        <dbReference type="SAM" id="MobiDB-lite"/>
    </source>
</evidence>